<dbReference type="GeneID" id="106744644"/>
<evidence type="ECO:0000313" key="5">
    <source>
        <dbReference type="RefSeq" id="XP_014488748.1"/>
    </source>
</evidence>
<accession>A0A6P3WY61</accession>
<dbReference type="GeneID" id="106751761"/>
<dbReference type="Proteomes" id="UP000515204">
    <property type="component" value="Unplaced"/>
</dbReference>
<sequence length="132" mass="15921">MLLLPERQRRVTHVVERLLQKDKRRAWHVHCSIKFFTEAQFLLALHRVKLSVLTPDYKMESDSEASDIISINKRRRQDNVESDSDLEQIVFPSRNRRRILSDDEEDVQNENRERNVSSQEWIWKDAENITQY</sequence>
<dbReference type="RefSeq" id="XP_014476115.1">
    <property type="nucleotide sequence ID" value="XM_014620629.1"/>
</dbReference>
<dbReference type="KEGG" id="dqu:106745226"/>
<evidence type="ECO:0000313" key="1">
    <source>
        <dbReference type="Proteomes" id="UP000515204"/>
    </source>
</evidence>
<reference evidence="2 3" key="1">
    <citation type="submission" date="2025-04" db="UniProtKB">
        <authorList>
            <consortium name="RefSeq"/>
        </authorList>
    </citation>
    <scope>IDENTIFICATION</scope>
</reference>
<dbReference type="AlphaFoldDB" id="A0A6P3WY61"/>
<proteinExistence type="predicted"/>
<dbReference type="OrthoDB" id="8347048at2759"/>
<dbReference type="KEGG" id="dqu:106742531"/>
<protein>
    <submittedName>
        <fullName evidence="2">Uncharacterized protein LOC106742531 isoform X1</fullName>
    </submittedName>
    <submittedName>
        <fullName evidence="3">Uncharacterized protein LOC106744644</fullName>
    </submittedName>
    <submittedName>
        <fullName evidence="4">Uncharacterized protein LOC106745226 isoform X1</fullName>
    </submittedName>
    <submittedName>
        <fullName evidence="5">Uncharacterized protein LOC106751761 isoform X1</fullName>
    </submittedName>
</protein>
<dbReference type="KEGG" id="dqu:106744644"/>
<evidence type="ECO:0000313" key="2">
    <source>
        <dbReference type="RefSeq" id="XP_014471058.1"/>
    </source>
</evidence>
<dbReference type="GeneID" id="106742531"/>
<name>A0A6P3WY61_DINQU</name>
<dbReference type="RefSeq" id="XP_014488748.1">
    <property type="nucleotide sequence ID" value="XM_014633262.1"/>
</dbReference>
<evidence type="ECO:0000313" key="3">
    <source>
        <dbReference type="RefSeq" id="XP_014475049.1"/>
    </source>
</evidence>
<dbReference type="RefSeq" id="XP_014471058.1">
    <property type="nucleotide sequence ID" value="XM_014615572.1"/>
</dbReference>
<organism evidence="1 2">
    <name type="scientific">Dinoponera quadriceps</name>
    <name type="common">South American ant</name>
    <dbReference type="NCBI Taxonomy" id="609295"/>
    <lineage>
        <taxon>Eukaryota</taxon>
        <taxon>Metazoa</taxon>
        <taxon>Ecdysozoa</taxon>
        <taxon>Arthropoda</taxon>
        <taxon>Hexapoda</taxon>
        <taxon>Insecta</taxon>
        <taxon>Pterygota</taxon>
        <taxon>Neoptera</taxon>
        <taxon>Endopterygota</taxon>
        <taxon>Hymenoptera</taxon>
        <taxon>Apocrita</taxon>
        <taxon>Aculeata</taxon>
        <taxon>Formicoidea</taxon>
        <taxon>Formicidae</taxon>
        <taxon>Ponerinae</taxon>
        <taxon>Ponerini</taxon>
        <taxon>Dinoponera</taxon>
    </lineage>
</organism>
<keyword evidence="1" id="KW-1185">Reference proteome</keyword>
<gene>
    <name evidence="2" type="primary">LOC106742531</name>
    <name evidence="3" type="synonym">LOC106744644</name>
    <name evidence="4" type="synonym">LOC106745226</name>
    <name evidence="5" type="synonym">LOC106751761</name>
</gene>
<dbReference type="RefSeq" id="XP_014475049.1">
    <property type="nucleotide sequence ID" value="XM_014619563.1"/>
</dbReference>
<dbReference type="GeneID" id="106745226"/>
<evidence type="ECO:0000313" key="4">
    <source>
        <dbReference type="RefSeq" id="XP_014476115.1"/>
    </source>
</evidence>